<gene>
    <name evidence="2" type="ORF">BDW47DRAFT_109460</name>
</gene>
<organism evidence="2 3">
    <name type="scientific">Aspergillus candidus</name>
    <dbReference type="NCBI Taxonomy" id="41067"/>
    <lineage>
        <taxon>Eukaryota</taxon>
        <taxon>Fungi</taxon>
        <taxon>Dikarya</taxon>
        <taxon>Ascomycota</taxon>
        <taxon>Pezizomycotina</taxon>
        <taxon>Eurotiomycetes</taxon>
        <taxon>Eurotiomycetidae</taxon>
        <taxon>Eurotiales</taxon>
        <taxon>Aspergillaceae</taxon>
        <taxon>Aspergillus</taxon>
        <taxon>Aspergillus subgen. Circumdati</taxon>
    </lineage>
</organism>
<dbReference type="AlphaFoldDB" id="A0A2I2F5L0"/>
<feature type="region of interest" description="Disordered" evidence="1">
    <location>
        <begin position="217"/>
        <end position="385"/>
    </location>
</feature>
<dbReference type="STRING" id="41067.A0A2I2F5L0"/>
<feature type="compositionally biased region" description="Basic and acidic residues" evidence="1">
    <location>
        <begin position="275"/>
        <end position="303"/>
    </location>
</feature>
<evidence type="ECO:0000313" key="3">
    <source>
        <dbReference type="Proteomes" id="UP000234585"/>
    </source>
</evidence>
<evidence type="ECO:0008006" key="4">
    <source>
        <dbReference type="Google" id="ProtNLM"/>
    </source>
</evidence>
<evidence type="ECO:0000256" key="1">
    <source>
        <dbReference type="SAM" id="MobiDB-lite"/>
    </source>
</evidence>
<reference evidence="2 3" key="1">
    <citation type="submission" date="2017-12" db="EMBL/GenBank/DDBJ databases">
        <authorList>
            <consortium name="DOE Joint Genome Institute"/>
            <person name="Haridas S."/>
            <person name="Kjaerbolling I."/>
            <person name="Vesth T.C."/>
            <person name="Frisvad J.C."/>
            <person name="Nybo J.L."/>
            <person name="Theobald S."/>
            <person name="Kuo A."/>
            <person name="Bowyer P."/>
            <person name="Matsuda Y."/>
            <person name="Mondo S."/>
            <person name="Lyhne E.K."/>
            <person name="Kogle M.E."/>
            <person name="Clum A."/>
            <person name="Lipzen A."/>
            <person name="Salamov A."/>
            <person name="Ngan C.Y."/>
            <person name="Daum C."/>
            <person name="Chiniquy J."/>
            <person name="Barry K."/>
            <person name="LaButti K."/>
            <person name="Simmons B.A."/>
            <person name="Magnuson J.K."/>
            <person name="Mortensen U.H."/>
            <person name="Larsen T.O."/>
            <person name="Grigoriev I.V."/>
            <person name="Baker S.E."/>
            <person name="Andersen M.R."/>
            <person name="Nordberg H.P."/>
            <person name="Cantor M.N."/>
            <person name="Hua S.X."/>
        </authorList>
    </citation>
    <scope>NUCLEOTIDE SEQUENCE [LARGE SCALE GENOMIC DNA]</scope>
    <source>
        <strain evidence="2 3">CBS 102.13</strain>
    </source>
</reference>
<protein>
    <recommendedName>
        <fullName evidence="4">Endo-1,3(4)-beta-glucanase</fullName>
    </recommendedName>
</protein>
<proteinExistence type="predicted"/>
<keyword evidence="3" id="KW-1185">Reference proteome</keyword>
<dbReference type="GeneID" id="36520632"/>
<dbReference type="Proteomes" id="UP000234585">
    <property type="component" value="Unassembled WGS sequence"/>
</dbReference>
<dbReference type="OrthoDB" id="4204700at2759"/>
<sequence>MADSNGTLTPTNWRYSPLQIRASSVIYPHFPGLQVCFLTRGRFEDALTTYVTTRIEDSRVVLQRLPRQDEVDAWTELGSTAIYGKRVGWPLGVIGGAVVSYKTAKNADWYEPYVRDSKGPPESSPVSRVLSHLNRMAQGFGEYWRAEPFSAGRSLGLSTIRLMFWGFGATLVLQSLMNYKEIVTTTTDPRLKDFCESFKKHYKDVGNQKMKQEVAMARRRAAGQLPQPSEGDEASPVADETAHGSWESSSRDHHARETSSGSSDAQTAGWGSSAKKAEYAKRDADTSRDDEVSAPRDSGKTFLDDDDDASPVAAEYRGAPASGPVSRSTFKTGAWDRIRADNGTRTTNPQYSTSPTDAYIKPSPYSRKAGADGNGSLSEREKAREEFDRLLEAERNISTEPNERKGWERW</sequence>
<dbReference type="RefSeq" id="XP_024669926.1">
    <property type="nucleotide sequence ID" value="XM_024813472.1"/>
</dbReference>
<feature type="compositionally biased region" description="Polar residues" evidence="1">
    <location>
        <begin position="343"/>
        <end position="356"/>
    </location>
</feature>
<dbReference type="EMBL" id="KZ559156">
    <property type="protein sequence ID" value="PLB35914.1"/>
    <property type="molecule type" value="Genomic_DNA"/>
</dbReference>
<accession>A0A2I2F5L0</accession>
<name>A0A2I2F5L0_ASPCN</name>
<feature type="compositionally biased region" description="Polar residues" evidence="1">
    <location>
        <begin position="258"/>
        <end position="270"/>
    </location>
</feature>
<evidence type="ECO:0000313" key="2">
    <source>
        <dbReference type="EMBL" id="PLB35914.1"/>
    </source>
</evidence>